<proteinExistence type="predicted"/>
<keyword evidence="2" id="KW-1185">Reference proteome</keyword>
<comment type="caution">
    <text evidence="1">The sequence shown here is derived from an EMBL/GenBank/DDBJ whole genome shotgun (WGS) entry which is preliminary data.</text>
</comment>
<accession>A0A9W6QWY3</accession>
<evidence type="ECO:0000313" key="1">
    <source>
        <dbReference type="EMBL" id="GLY63973.1"/>
    </source>
</evidence>
<evidence type="ECO:0000313" key="2">
    <source>
        <dbReference type="Proteomes" id="UP001165136"/>
    </source>
</evidence>
<gene>
    <name evidence="1" type="ORF">Atai01_05920</name>
</gene>
<organism evidence="1 2">
    <name type="scientific">Amycolatopsis taiwanensis</name>
    <dbReference type="NCBI Taxonomy" id="342230"/>
    <lineage>
        <taxon>Bacteria</taxon>
        <taxon>Bacillati</taxon>
        <taxon>Actinomycetota</taxon>
        <taxon>Actinomycetes</taxon>
        <taxon>Pseudonocardiales</taxon>
        <taxon>Pseudonocardiaceae</taxon>
        <taxon>Amycolatopsis</taxon>
    </lineage>
</organism>
<dbReference type="RefSeq" id="WP_349497572.1">
    <property type="nucleotide sequence ID" value="NZ_BSTI01000001.1"/>
</dbReference>
<dbReference type="Proteomes" id="UP001165136">
    <property type="component" value="Unassembled WGS sequence"/>
</dbReference>
<name>A0A9W6QWY3_9PSEU</name>
<protein>
    <submittedName>
        <fullName evidence="1">Uncharacterized protein</fullName>
    </submittedName>
</protein>
<dbReference type="AlphaFoldDB" id="A0A9W6QWY3"/>
<sequence length="138" mass="14268">MPSCTSHAFFAERLTQAPLLIEHGTPGAAVVGFDFGVVFEVEEEDFVEVAGGGVLLDVLTGGVVVVGAAELVCSTLLAAAAGWMAALSVAGDEQAASTTAVARPPTAARIFFTIEPPFPFGSSLWLSKRAIDERVYGP</sequence>
<reference evidence="1" key="1">
    <citation type="submission" date="2023-03" db="EMBL/GenBank/DDBJ databases">
        <title>Amycolatopsis taiwanensis NBRC 103393.</title>
        <authorList>
            <person name="Ichikawa N."/>
            <person name="Sato H."/>
            <person name="Tonouchi N."/>
        </authorList>
    </citation>
    <scope>NUCLEOTIDE SEQUENCE</scope>
    <source>
        <strain evidence="1">NBRC 103393</strain>
    </source>
</reference>
<dbReference type="EMBL" id="BSTI01000001">
    <property type="protein sequence ID" value="GLY63973.1"/>
    <property type="molecule type" value="Genomic_DNA"/>
</dbReference>